<evidence type="ECO:0000313" key="3">
    <source>
        <dbReference type="EMBL" id="CAF1183652.1"/>
    </source>
</evidence>
<dbReference type="GO" id="GO:0043122">
    <property type="term" value="P:regulation of canonical NF-kappaB signal transduction"/>
    <property type="evidence" value="ECO:0007669"/>
    <property type="project" value="TreeGrafter"/>
</dbReference>
<dbReference type="PROSITE" id="PS50144">
    <property type="entry name" value="MATH"/>
    <property type="match status" value="1"/>
</dbReference>
<feature type="domain" description="MATH" evidence="2">
    <location>
        <begin position="178"/>
        <end position="316"/>
    </location>
</feature>
<reference evidence="3" key="1">
    <citation type="submission" date="2021-02" db="EMBL/GenBank/DDBJ databases">
        <authorList>
            <person name="Nowell W R."/>
        </authorList>
    </citation>
    <scope>NUCLEOTIDE SEQUENCE</scope>
</reference>
<dbReference type="SUPFAM" id="SSF49599">
    <property type="entry name" value="TRAF domain-like"/>
    <property type="match status" value="1"/>
</dbReference>
<evidence type="ECO:0000256" key="1">
    <source>
        <dbReference type="SAM" id="Coils"/>
    </source>
</evidence>
<feature type="coiled-coil region" evidence="1">
    <location>
        <begin position="107"/>
        <end position="162"/>
    </location>
</feature>
<dbReference type="PANTHER" id="PTHR10131:SF94">
    <property type="entry name" value="TNF RECEPTOR-ASSOCIATED FACTOR 4"/>
    <property type="match status" value="1"/>
</dbReference>
<dbReference type="OrthoDB" id="6499288at2759"/>
<dbReference type="Proteomes" id="UP000681722">
    <property type="component" value="Unassembled WGS sequence"/>
</dbReference>
<dbReference type="Pfam" id="PF22486">
    <property type="entry name" value="MATH_2"/>
    <property type="match status" value="1"/>
</dbReference>
<dbReference type="PANTHER" id="PTHR10131">
    <property type="entry name" value="TNF RECEPTOR ASSOCIATED FACTOR"/>
    <property type="match status" value="1"/>
</dbReference>
<dbReference type="InterPro" id="IPR008974">
    <property type="entry name" value="TRAF-like"/>
</dbReference>
<keyword evidence="1" id="KW-0175">Coiled coil</keyword>
<sequence length="364" mass="42655">MVPCRETTGKIIYDEGFTREMQTIPIICFRKDLGCEWTGELKNYEEHLPFCDTAHSRDEKFSAELLRKKHEKHSCRDLKTELGQQPNVLGIQIQVDSLGQDSFAEIIQHLVQRLETVENTNKDLDNRLSQTIVMVNERNHVIDCLRSEVSLLKSALEHVQQQQDIQSFNDQNRLIPVTNEFRWHISDIFQRIYDAQPERQPFVDSHYFQTSINGYKMFVRVYLNGNDSARQQYMSIFLKLCPNQFDSELQWPFCADITFCLIDQLGQNHITQIFRCSIPRGTSMGKGIRKFYQLNIIHRENNPYVHNDTMKIHIRVQNVTFDALSHIHQAIRSMEKRVQQDDEQQHSLVLNEVDDDGIDNLISA</sequence>
<dbReference type="EMBL" id="CAJOBC010007940">
    <property type="protein sequence ID" value="CAF3947979.1"/>
    <property type="molecule type" value="Genomic_DNA"/>
</dbReference>
<name>A0A814V8Y2_9BILA</name>
<evidence type="ECO:0000313" key="4">
    <source>
        <dbReference type="EMBL" id="CAF3947979.1"/>
    </source>
</evidence>
<dbReference type="EMBL" id="CAJNOQ010007939">
    <property type="protein sequence ID" value="CAF1183652.1"/>
    <property type="molecule type" value="Genomic_DNA"/>
</dbReference>
<protein>
    <recommendedName>
        <fullName evidence="2">MATH domain-containing protein</fullName>
    </recommendedName>
</protein>
<dbReference type="AlphaFoldDB" id="A0A814V8Y2"/>
<accession>A0A814V8Y2</accession>
<organism evidence="3 5">
    <name type="scientific">Didymodactylos carnosus</name>
    <dbReference type="NCBI Taxonomy" id="1234261"/>
    <lineage>
        <taxon>Eukaryota</taxon>
        <taxon>Metazoa</taxon>
        <taxon>Spiralia</taxon>
        <taxon>Gnathifera</taxon>
        <taxon>Rotifera</taxon>
        <taxon>Eurotatoria</taxon>
        <taxon>Bdelloidea</taxon>
        <taxon>Philodinida</taxon>
        <taxon>Philodinidae</taxon>
        <taxon>Didymodactylos</taxon>
    </lineage>
</organism>
<proteinExistence type="predicted"/>
<evidence type="ECO:0000259" key="2">
    <source>
        <dbReference type="PROSITE" id="PS50144"/>
    </source>
</evidence>
<dbReference type="InterPro" id="IPR002083">
    <property type="entry name" value="MATH/TRAF_dom"/>
</dbReference>
<keyword evidence="5" id="KW-1185">Reference proteome</keyword>
<dbReference type="Gene3D" id="2.60.210.10">
    <property type="entry name" value="Apoptosis, Tumor Necrosis Factor Receptor Associated Protein 2, Chain A"/>
    <property type="match status" value="1"/>
</dbReference>
<evidence type="ECO:0000313" key="5">
    <source>
        <dbReference type="Proteomes" id="UP000663829"/>
    </source>
</evidence>
<comment type="caution">
    <text evidence="3">The sequence shown here is derived from an EMBL/GenBank/DDBJ whole genome shotgun (WGS) entry which is preliminary data.</text>
</comment>
<dbReference type="Proteomes" id="UP000663829">
    <property type="component" value="Unassembled WGS sequence"/>
</dbReference>
<gene>
    <name evidence="3" type="ORF">GPM918_LOCUS22835</name>
    <name evidence="4" type="ORF">SRO942_LOCUS22834</name>
</gene>